<organism evidence="1 2">
    <name type="scientific">Fulvitalea axinellae</name>
    <dbReference type="NCBI Taxonomy" id="1182444"/>
    <lineage>
        <taxon>Bacteria</taxon>
        <taxon>Pseudomonadati</taxon>
        <taxon>Bacteroidota</taxon>
        <taxon>Cytophagia</taxon>
        <taxon>Cytophagales</taxon>
        <taxon>Persicobacteraceae</taxon>
        <taxon>Fulvitalea</taxon>
    </lineage>
</organism>
<evidence type="ECO:0000313" key="2">
    <source>
        <dbReference type="Proteomes" id="UP001348817"/>
    </source>
</evidence>
<evidence type="ECO:0000313" key="1">
    <source>
        <dbReference type="EMBL" id="BDD11248.1"/>
    </source>
</evidence>
<sequence length="81" mass="9604">MSNQKARPHLSLGGQELIQISKLPMKQIPNLIDWLPDTRFVSITMNGTSYHDFIEYSEYEFWYDVYFDYEHMAGYGPSDEF</sequence>
<protein>
    <recommendedName>
        <fullName evidence="3">Phage protein</fullName>
    </recommendedName>
</protein>
<dbReference type="Proteomes" id="UP001348817">
    <property type="component" value="Chromosome"/>
</dbReference>
<evidence type="ECO:0008006" key="3">
    <source>
        <dbReference type="Google" id="ProtNLM"/>
    </source>
</evidence>
<dbReference type="RefSeq" id="WP_338392752.1">
    <property type="nucleotide sequence ID" value="NZ_AP025314.1"/>
</dbReference>
<dbReference type="AlphaFoldDB" id="A0AAU9CM12"/>
<accession>A0AAU9CM12</accession>
<name>A0AAU9CM12_9BACT</name>
<dbReference type="KEGG" id="fax:FUAX_36800"/>
<gene>
    <name evidence="1" type="ORF">FUAX_36800</name>
</gene>
<keyword evidence="2" id="KW-1185">Reference proteome</keyword>
<dbReference type="EMBL" id="AP025314">
    <property type="protein sequence ID" value="BDD11248.1"/>
    <property type="molecule type" value="Genomic_DNA"/>
</dbReference>
<proteinExistence type="predicted"/>
<reference evidence="1 2" key="1">
    <citation type="submission" date="2021-12" db="EMBL/GenBank/DDBJ databases">
        <title>Genome sequencing of bacteria with rrn-lacking chromosome and rrn-plasmid.</title>
        <authorList>
            <person name="Anda M."/>
            <person name="Iwasaki W."/>
        </authorList>
    </citation>
    <scope>NUCLEOTIDE SEQUENCE [LARGE SCALE GENOMIC DNA]</scope>
    <source>
        <strain evidence="1 2">DSM 100852</strain>
    </source>
</reference>